<gene>
    <name evidence="3" type="ORF">ACFQGH_11350</name>
</gene>
<dbReference type="Proteomes" id="UP001596312">
    <property type="component" value="Unassembled WGS sequence"/>
</dbReference>
<organism evidence="3 4">
    <name type="scientific">Halalkalicoccus tibetensis</name>
    <dbReference type="NCBI Taxonomy" id="175632"/>
    <lineage>
        <taxon>Archaea</taxon>
        <taxon>Methanobacteriati</taxon>
        <taxon>Methanobacteriota</taxon>
        <taxon>Stenosarchaea group</taxon>
        <taxon>Halobacteria</taxon>
        <taxon>Halobacteriales</taxon>
        <taxon>Halococcaceae</taxon>
        <taxon>Halalkalicoccus</taxon>
    </lineage>
</organism>
<dbReference type="EMBL" id="JBHSXQ010000003">
    <property type="protein sequence ID" value="MFC6905791.1"/>
    <property type="molecule type" value="Genomic_DNA"/>
</dbReference>
<feature type="domain" description="DUF1616" evidence="2">
    <location>
        <begin position="25"/>
        <end position="340"/>
    </location>
</feature>
<dbReference type="InterPro" id="IPR011674">
    <property type="entry name" value="DUF1616"/>
</dbReference>
<keyword evidence="1" id="KW-1133">Transmembrane helix</keyword>
<evidence type="ECO:0000256" key="1">
    <source>
        <dbReference type="SAM" id="Phobius"/>
    </source>
</evidence>
<dbReference type="RefSeq" id="WP_340604319.1">
    <property type="nucleotide sequence ID" value="NZ_JBBMXV010000003.1"/>
</dbReference>
<dbReference type="Pfam" id="PF07760">
    <property type="entry name" value="DUF1616"/>
    <property type="match status" value="1"/>
</dbReference>
<evidence type="ECO:0000313" key="3">
    <source>
        <dbReference type="EMBL" id="MFC6905791.1"/>
    </source>
</evidence>
<name>A0ABD5V823_9EURY</name>
<feature type="transmembrane region" description="Helical" evidence="1">
    <location>
        <begin position="94"/>
        <end position="114"/>
    </location>
</feature>
<feature type="transmembrane region" description="Helical" evidence="1">
    <location>
        <begin position="48"/>
        <end position="68"/>
    </location>
</feature>
<evidence type="ECO:0000313" key="4">
    <source>
        <dbReference type="Proteomes" id="UP001596312"/>
    </source>
</evidence>
<proteinExistence type="predicted"/>
<reference evidence="3 4" key="1">
    <citation type="journal article" date="2019" name="Int. J. Syst. Evol. Microbiol.">
        <title>The Global Catalogue of Microorganisms (GCM) 10K type strain sequencing project: providing services to taxonomists for standard genome sequencing and annotation.</title>
        <authorList>
            <consortium name="The Broad Institute Genomics Platform"/>
            <consortium name="The Broad Institute Genome Sequencing Center for Infectious Disease"/>
            <person name="Wu L."/>
            <person name="Ma J."/>
        </authorList>
    </citation>
    <scope>NUCLEOTIDE SEQUENCE [LARGE SCALE GENOMIC DNA]</scope>
    <source>
        <strain evidence="3 4">CGMCC 1.3240</strain>
    </source>
</reference>
<comment type="caution">
    <text evidence="3">The sequence shown here is derived from an EMBL/GenBank/DDBJ whole genome shotgun (WGS) entry which is preliminary data.</text>
</comment>
<keyword evidence="1" id="KW-0472">Membrane</keyword>
<keyword evidence="1" id="KW-0812">Transmembrane</keyword>
<dbReference type="PIRSF" id="PIRSF018671">
    <property type="entry name" value="UCP018671"/>
    <property type="match status" value="1"/>
</dbReference>
<dbReference type="AlphaFoldDB" id="A0ABD5V823"/>
<feature type="transmembrane region" description="Helical" evidence="1">
    <location>
        <begin position="121"/>
        <end position="141"/>
    </location>
</feature>
<feature type="transmembrane region" description="Helical" evidence="1">
    <location>
        <begin position="177"/>
        <end position="199"/>
    </location>
</feature>
<protein>
    <submittedName>
        <fullName evidence="3">DUF1616 domain-containing protein</fullName>
    </submittedName>
</protein>
<dbReference type="InterPro" id="IPR014495">
    <property type="entry name" value="UCP018671"/>
</dbReference>
<accession>A0ABD5V823</accession>
<sequence>MASDRGWWLLLPEPLRRFPADLVAVIILTLLTMLAVASPIVRETPLRILLGLPFVLFLPGYAFIAALFPERGRPPVEDEEETSGDRGIDPIERVALAIGMSIAIVPLLGLLLNFTPWGIRLAPIVLSVSGFTIACAVIGAVRRRELEPEQRFSVPYREWIATGRAELFEPDDRLDGALNVALALAILLAVGSVGFAVAVPQDGEQFTEFYLLTEDDDGDLVADDYPEEFLQGEPQSLIIGIENNEHETVDYSVVVQLERVEGETVGEGDEVETETEVVERDELDRFTTTVDHNETVHEEQTITPTMLGEDLRLTFLLYNDEVPAEPTRENADRDLHLWIDTA</sequence>
<feature type="transmembrane region" description="Helical" evidence="1">
    <location>
        <begin position="20"/>
        <end position="41"/>
    </location>
</feature>
<evidence type="ECO:0000259" key="2">
    <source>
        <dbReference type="Pfam" id="PF07760"/>
    </source>
</evidence>
<keyword evidence="4" id="KW-1185">Reference proteome</keyword>